<dbReference type="InterPro" id="IPR032466">
    <property type="entry name" value="Metal_Hydrolase"/>
</dbReference>
<evidence type="ECO:0000256" key="1">
    <source>
        <dbReference type="ARBA" id="ARBA00022801"/>
    </source>
</evidence>
<keyword evidence="4" id="KW-1185">Reference proteome</keyword>
<dbReference type="AlphaFoldDB" id="A0A934Q7S7"/>
<reference evidence="3" key="1">
    <citation type="submission" date="2020-12" db="EMBL/GenBank/DDBJ databases">
        <title>Leucobacter sp. CAS1, isolated from Chromium sludge.</title>
        <authorList>
            <person name="Xu Z."/>
        </authorList>
    </citation>
    <scope>NUCLEOTIDE SEQUENCE</scope>
    <source>
        <strain evidence="3">CSA1</strain>
    </source>
</reference>
<sequence length="476" mass="50552">MGEDLMRRVYRCEAVLPSARGRVRRDVGVLVESGRILAVEPFAELSSEAETIRLPGLTMPGLVDAHTHLRCVPSASQARLPGRSFEQWVYALAALTPLPLLDDAAVAAGELVRAGVTSAQVMVHSWSDADGRLDELAAVVSAVEAAGLRALLVVGLTDQAEFSPMGGTAGAPDSGAPELGAPERGLPIERWGSFVQDARRIVDAASERITLGVGPVAPQWCSDAALREIAEHRGELRVHTHLLESPLQRDWLGDGRSPVSRLEESGLLGDFASAAHGVHLADDELDRLAAMRTAVVHCPTSNSVLGVGDARVADWLERGIDAALGLDSQTLPPDPFEEMREALRCGERLGHGISAADALDLATRGGAAALGFAAGTIAPGRYADFITLDLDLDLGSGADGVAAEGIVRRAHSGLVRHAVIGGEDRHPVNEERHRELAELSQGLQRVLDEDAGQRAARLRALEEPLQTIRTLGVRQR</sequence>
<evidence type="ECO:0000313" key="3">
    <source>
        <dbReference type="EMBL" id="MBK0418915.1"/>
    </source>
</evidence>
<dbReference type="SUPFAM" id="SSF51338">
    <property type="entry name" value="Composite domain of metallo-dependent hydrolases"/>
    <property type="match status" value="2"/>
</dbReference>
<comment type="caution">
    <text evidence="3">The sequence shown here is derived from an EMBL/GenBank/DDBJ whole genome shotgun (WGS) entry which is preliminary data.</text>
</comment>
<protein>
    <submittedName>
        <fullName evidence="3">Amidohydrolase family protein</fullName>
    </submittedName>
</protein>
<proteinExistence type="predicted"/>
<dbReference type="PANTHER" id="PTHR43794:SF11">
    <property type="entry name" value="AMIDOHYDROLASE-RELATED DOMAIN-CONTAINING PROTEIN"/>
    <property type="match status" value="1"/>
</dbReference>
<keyword evidence="1" id="KW-0378">Hydrolase</keyword>
<dbReference type="InterPro" id="IPR006680">
    <property type="entry name" value="Amidohydro-rel"/>
</dbReference>
<dbReference type="InterPro" id="IPR050287">
    <property type="entry name" value="MTA/SAH_deaminase"/>
</dbReference>
<dbReference type="EMBL" id="JAEHOH010000009">
    <property type="protein sequence ID" value="MBK0418915.1"/>
    <property type="molecule type" value="Genomic_DNA"/>
</dbReference>
<dbReference type="GO" id="GO:0016810">
    <property type="term" value="F:hydrolase activity, acting on carbon-nitrogen (but not peptide) bonds"/>
    <property type="evidence" value="ECO:0007669"/>
    <property type="project" value="InterPro"/>
</dbReference>
<dbReference type="InterPro" id="IPR011059">
    <property type="entry name" value="Metal-dep_hydrolase_composite"/>
</dbReference>
<gene>
    <name evidence="3" type="ORF">JD276_07695</name>
</gene>
<dbReference type="Gene3D" id="3.20.20.140">
    <property type="entry name" value="Metal-dependent hydrolases"/>
    <property type="match status" value="1"/>
</dbReference>
<dbReference type="PANTHER" id="PTHR43794">
    <property type="entry name" value="AMINOHYDROLASE SSNA-RELATED"/>
    <property type="match status" value="1"/>
</dbReference>
<accession>A0A934Q7S7</accession>
<dbReference type="RefSeq" id="WP_200115058.1">
    <property type="nucleotide sequence ID" value="NZ_JAEHOH010000009.1"/>
</dbReference>
<evidence type="ECO:0000313" key="4">
    <source>
        <dbReference type="Proteomes" id="UP000608530"/>
    </source>
</evidence>
<feature type="domain" description="Amidohydrolase-related" evidence="2">
    <location>
        <begin position="59"/>
        <end position="422"/>
    </location>
</feature>
<dbReference type="Proteomes" id="UP000608530">
    <property type="component" value="Unassembled WGS sequence"/>
</dbReference>
<name>A0A934Q7S7_9MICO</name>
<evidence type="ECO:0000259" key="2">
    <source>
        <dbReference type="Pfam" id="PF01979"/>
    </source>
</evidence>
<organism evidence="3 4">
    <name type="scientific">Leucobacter chromiisoli</name>
    <dbReference type="NCBI Taxonomy" id="2796471"/>
    <lineage>
        <taxon>Bacteria</taxon>
        <taxon>Bacillati</taxon>
        <taxon>Actinomycetota</taxon>
        <taxon>Actinomycetes</taxon>
        <taxon>Micrococcales</taxon>
        <taxon>Microbacteriaceae</taxon>
        <taxon>Leucobacter</taxon>
    </lineage>
</organism>
<dbReference type="Pfam" id="PF01979">
    <property type="entry name" value="Amidohydro_1"/>
    <property type="match status" value="1"/>
</dbReference>
<dbReference type="SUPFAM" id="SSF51556">
    <property type="entry name" value="Metallo-dependent hydrolases"/>
    <property type="match status" value="1"/>
</dbReference>